<name>A0A8J6KFX1_ELECQ</name>
<accession>A0A8J6KFX1</accession>
<gene>
    <name evidence="1" type="ORF">GDO78_006177</name>
</gene>
<organism evidence="1 2">
    <name type="scientific">Eleutherodactylus coqui</name>
    <name type="common">Puerto Rican coqui</name>
    <dbReference type="NCBI Taxonomy" id="57060"/>
    <lineage>
        <taxon>Eukaryota</taxon>
        <taxon>Metazoa</taxon>
        <taxon>Chordata</taxon>
        <taxon>Craniata</taxon>
        <taxon>Vertebrata</taxon>
        <taxon>Euteleostomi</taxon>
        <taxon>Amphibia</taxon>
        <taxon>Batrachia</taxon>
        <taxon>Anura</taxon>
        <taxon>Neobatrachia</taxon>
        <taxon>Hyloidea</taxon>
        <taxon>Eleutherodactylidae</taxon>
        <taxon>Eleutherodactylinae</taxon>
        <taxon>Eleutherodactylus</taxon>
        <taxon>Eleutherodactylus</taxon>
    </lineage>
</organism>
<sequence length="91" mass="10525">MTIYCILLSLVLRQLFLIWEVFYIGNLHYRSNIPIMVLTLSMPFNVPCNEKPSGLKMCYSASFHNLFLKYAEHASNLLKSAINHVLVYCLP</sequence>
<dbReference type="Proteomes" id="UP000770717">
    <property type="component" value="Unassembled WGS sequence"/>
</dbReference>
<protein>
    <submittedName>
        <fullName evidence="1">Uncharacterized protein</fullName>
    </submittedName>
</protein>
<evidence type="ECO:0000313" key="2">
    <source>
        <dbReference type="Proteomes" id="UP000770717"/>
    </source>
</evidence>
<dbReference type="EMBL" id="WNTK01000002">
    <property type="protein sequence ID" value="KAG9490716.1"/>
    <property type="molecule type" value="Genomic_DNA"/>
</dbReference>
<reference evidence="1" key="1">
    <citation type="thesis" date="2020" institute="ProQuest LLC" country="789 East Eisenhower Parkway, Ann Arbor, MI, USA">
        <title>Comparative Genomics and Chromosome Evolution.</title>
        <authorList>
            <person name="Mudd A.B."/>
        </authorList>
    </citation>
    <scope>NUCLEOTIDE SEQUENCE</scope>
    <source>
        <strain evidence="1">HN-11 Male</strain>
        <tissue evidence="1">Kidney and liver</tissue>
    </source>
</reference>
<dbReference type="AlphaFoldDB" id="A0A8J6KFX1"/>
<keyword evidence="2" id="KW-1185">Reference proteome</keyword>
<proteinExistence type="predicted"/>
<evidence type="ECO:0000313" key="1">
    <source>
        <dbReference type="EMBL" id="KAG9490716.1"/>
    </source>
</evidence>
<comment type="caution">
    <text evidence="1">The sequence shown here is derived from an EMBL/GenBank/DDBJ whole genome shotgun (WGS) entry which is preliminary data.</text>
</comment>